<protein>
    <submittedName>
        <fullName evidence="1">Uncharacterized protein</fullName>
    </submittedName>
</protein>
<keyword evidence="2" id="KW-1185">Reference proteome</keyword>
<proteinExistence type="predicted"/>
<dbReference type="InParanoid" id="A0A0D0ATR4"/>
<organism evidence="1 2">
    <name type="scientific">Suillus luteus UH-Slu-Lm8-n1</name>
    <dbReference type="NCBI Taxonomy" id="930992"/>
    <lineage>
        <taxon>Eukaryota</taxon>
        <taxon>Fungi</taxon>
        <taxon>Dikarya</taxon>
        <taxon>Basidiomycota</taxon>
        <taxon>Agaricomycotina</taxon>
        <taxon>Agaricomycetes</taxon>
        <taxon>Agaricomycetidae</taxon>
        <taxon>Boletales</taxon>
        <taxon>Suillineae</taxon>
        <taxon>Suillaceae</taxon>
        <taxon>Suillus</taxon>
    </lineage>
</organism>
<evidence type="ECO:0000313" key="1">
    <source>
        <dbReference type="EMBL" id="KIK35333.1"/>
    </source>
</evidence>
<dbReference type="HOGENOM" id="CLU_092523_1_0_1"/>
<dbReference type="EMBL" id="KN835635">
    <property type="protein sequence ID" value="KIK35333.1"/>
    <property type="molecule type" value="Genomic_DNA"/>
</dbReference>
<name>A0A0D0ATR4_9AGAM</name>
<sequence length="104" mass="12007">PPDFTPDVHFTQERADKLDLDPAKWLWPDELQLVQWLVKEHKLAFTWDASERGRLDETYFLPYKIPTGPHVPWAQCNIPIPPATLDKVVTIIKEKIASGVYEPS</sequence>
<gene>
    <name evidence="1" type="ORF">CY34DRAFT_33977</name>
</gene>
<dbReference type="AlphaFoldDB" id="A0A0D0ATR4"/>
<feature type="non-terminal residue" evidence="1">
    <location>
        <position position="104"/>
    </location>
</feature>
<dbReference type="Proteomes" id="UP000054485">
    <property type="component" value="Unassembled WGS sequence"/>
</dbReference>
<accession>A0A0D0ATR4</accession>
<reference evidence="1 2" key="1">
    <citation type="submission" date="2014-04" db="EMBL/GenBank/DDBJ databases">
        <authorList>
            <consortium name="DOE Joint Genome Institute"/>
            <person name="Kuo A."/>
            <person name="Ruytinx J."/>
            <person name="Rineau F."/>
            <person name="Colpaert J."/>
            <person name="Kohler A."/>
            <person name="Nagy L.G."/>
            <person name="Floudas D."/>
            <person name="Copeland A."/>
            <person name="Barry K.W."/>
            <person name="Cichocki N."/>
            <person name="Veneault-Fourrey C."/>
            <person name="LaButti K."/>
            <person name="Lindquist E.A."/>
            <person name="Lipzen A."/>
            <person name="Lundell T."/>
            <person name="Morin E."/>
            <person name="Murat C."/>
            <person name="Sun H."/>
            <person name="Tunlid A."/>
            <person name="Henrissat B."/>
            <person name="Grigoriev I.V."/>
            <person name="Hibbett D.S."/>
            <person name="Martin F."/>
            <person name="Nordberg H.P."/>
            <person name="Cantor M.N."/>
            <person name="Hua S.X."/>
        </authorList>
    </citation>
    <scope>NUCLEOTIDE SEQUENCE [LARGE SCALE GENOMIC DNA]</scope>
    <source>
        <strain evidence="1 2">UH-Slu-Lm8-n1</strain>
    </source>
</reference>
<evidence type="ECO:0000313" key="2">
    <source>
        <dbReference type="Proteomes" id="UP000054485"/>
    </source>
</evidence>
<reference evidence="2" key="2">
    <citation type="submission" date="2015-01" db="EMBL/GenBank/DDBJ databases">
        <title>Evolutionary Origins and Diversification of the Mycorrhizal Mutualists.</title>
        <authorList>
            <consortium name="DOE Joint Genome Institute"/>
            <consortium name="Mycorrhizal Genomics Consortium"/>
            <person name="Kohler A."/>
            <person name="Kuo A."/>
            <person name="Nagy L.G."/>
            <person name="Floudas D."/>
            <person name="Copeland A."/>
            <person name="Barry K.W."/>
            <person name="Cichocki N."/>
            <person name="Veneault-Fourrey C."/>
            <person name="LaButti K."/>
            <person name="Lindquist E.A."/>
            <person name="Lipzen A."/>
            <person name="Lundell T."/>
            <person name="Morin E."/>
            <person name="Murat C."/>
            <person name="Riley R."/>
            <person name="Ohm R."/>
            <person name="Sun H."/>
            <person name="Tunlid A."/>
            <person name="Henrissat B."/>
            <person name="Grigoriev I.V."/>
            <person name="Hibbett D.S."/>
            <person name="Martin F."/>
        </authorList>
    </citation>
    <scope>NUCLEOTIDE SEQUENCE [LARGE SCALE GENOMIC DNA]</scope>
    <source>
        <strain evidence="2">UH-Slu-Lm8-n1</strain>
    </source>
</reference>
<dbReference type="OrthoDB" id="2665876at2759"/>
<feature type="non-terminal residue" evidence="1">
    <location>
        <position position="1"/>
    </location>
</feature>